<accession>A0AA96RB43</accession>
<proteinExistence type="predicted"/>
<reference evidence="2 3" key="1">
    <citation type="submission" date="2022-02" db="EMBL/GenBank/DDBJ databases">
        <title>Paenibacillus sp. MBLB1776 Whole Genome Shotgun Sequencing.</title>
        <authorList>
            <person name="Hwang C.Y."/>
            <person name="Cho E.-S."/>
            <person name="Seo M.-J."/>
        </authorList>
    </citation>
    <scope>NUCLEOTIDE SEQUENCE [LARGE SCALE GENOMIC DNA]</scope>
    <source>
        <strain evidence="2 3">MBLB1776</strain>
    </source>
</reference>
<name>A0AA96RB43_9BACL</name>
<dbReference type="CDD" id="cd02947">
    <property type="entry name" value="TRX_family"/>
    <property type="match status" value="1"/>
</dbReference>
<dbReference type="AlphaFoldDB" id="A0AA96RB43"/>
<organism evidence="2 3">
    <name type="scientific">Paenibacillus aurantius</name>
    <dbReference type="NCBI Taxonomy" id="2918900"/>
    <lineage>
        <taxon>Bacteria</taxon>
        <taxon>Bacillati</taxon>
        <taxon>Bacillota</taxon>
        <taxon>Bacilli</taxon>
        <taxon>Bacillales</taxon>
        <taxon>Paenibacillaceae</taxon>
        <taxon>Paenibacillus</taxon>
    </lineage>
</organism>
<protein>
    <submittedName>
        <fullName evidence="2">Thioredoxin family protein</fullName>
    </submittedName>
</protein>
<evidence type="ECO:0000259" key="1">
    <source>
        <dbReference type="Pfam" id="PF00085"/>
    </source>
</evidence>
<dbReference type="SUPFAM" id="SSF52833">
    <property type="entry name" value="Thioredoxin-like"/>
    <property type="match status" value="1"/>
</dbReference>
<dbReference type="Pfam" id="PF00085">
    <property type="entry name" value="Thioredoxin"/>
    <property type="match status" value="1"/>
</dbReference>
<dbReference type="KEGG" id="paun:MJA45_15825"/>
<dbReference type="Gene3D" id="3.40.30.10">
    <property type="entry name" value="Glutaredoxin"/>
    <property type="match status" value="1"/>
</dbReference>
<dbReference type="InterPro" id="IPR013766">
    <property type="entry name" value="Thioredoxin_domain"/>
</dbReference>
<dbReference type="EMBL" id="CP130318">
    <property type="protein sequence ID" value="WNQ09115.1"/>
    <property type="molecule type" value="Genomic_DNA"/>
</dbReference>
<evidence type="ECO:0000313" key="2">
    <source>
        <dbReference type="EMBL" id="WNQ09115.1"/>
    </source>
</evidence>
<feature type="domain" description="Thioredoxin" evidence="1">
    <location>
        <begin position="4"/>
        <end position="99"/>
    </location>
</feature>
<dbReference type="RefSeq" id="WP_315602883.1">
    <property type="nucleotide sequence ID" value="NZ_CP130318.1"/>
</dbReference>
<dbReference type="InterPro" id="IPR036249">
    <property type="entry name" value="Thioredoxin-like_sf"/>
</dbReference>
<evidence type="ECO:0000313" key="3">
    <source>
        <dbReference type="Proteomes" id="UP001305702"/>
    </source>
</evidence>
<gene>
    <name evidence="2" type="ORF">MJA45_15825</name>
</gene>
<keyword evidence="3" id="KW-1185">Reference proteome</keyword>
<dbReference type="Proteomes" id="UP001305702">
    <property type="component" value="Chromosome"/>
</dbReference>
<sequence length="104" mass="12253">MKEWTPKELEQALWRREDAIVFFYTPLCGTCKLAERMLGIVEVMLDRLPLSKANVNFLPERAAQWEITSIPCLVVLKEGKPVHKLYAMHSVDDLYRFLKPYQRE</sequence>